<protein>
    <submittedName>
        <fullName evidence="1">Uncharacterized protein</fullName>
    </submittedName>
</protein>
<accession>A0AAW1XD19</accession>
<dbReference type="AlphaFoldDB" id="A0AAW1XD19"/>
<evidence type="ECO:0000313" key="1">
    <source>
        <dbReference type="EMBL" id="KAK9934270.1"/>
    </source>
</evidence>
<dbReference type="EMBL" id="JBEDUW010000004">
    <property type="protein sequence ID" value="KAK9934270.1"/>
    <property type="molecule type" value="Genomic_DNA"/>
</dbReference>
<gene>
    <name evidence="1" type="ORF">M0R45_021420</name>
</gene>
<comment type="caution">
    <text evidence="1">The sequence shown here is derived from an EMBL/GenBank/DDBJ whole genome shotgun (WGS) entry which is preliminary data.</text>
</comment>
<name>A0AAW1XD19_RUBAR</name>
<reference evidence="1 2" key="1">
    <citation type="journal article" date="2023" name="G3 (Bethesda)">
        <title>A chromosome-length genome assembly and annotation of blackberry (Rubus argutus, cv. 'Hillquist').</title>
        <authorList>
            <person name="Bruna T."/>
            <person name="Aryal R."/>
            <person name="Dudchenko O."/>
            <person name="Sargent D.J."/>
            <person name="Mead D."/>
            <person name="Buti M."/>
            <person name="Cavallini A."/>
            <person name="Hytonen T."/>
            <person name="Andres J."/>
            <person name="Pham M."/>
            <person name="Weisz D."/>
            <person name="Mascagni F."/>
            <person name="Usai G."/>
            <person name="Natali L."/>
            <person name="Bassil N."/>
            <person name="Fernandez G.E."/>
            <person name="Lomsadze A."/>
            <person name="Armour M."/>
            <person name="Olukolu B."/>
            <person name="Poorten T."/>
            <person name="Britton C."/>
            <person name="Davik J."/>
            <person name="Ashrafi H."/>
            <person name="Aiden E.L."/>
            <person name="Borodovsky M."/>
            <person name="Worthington M."/>
        </authorList>
    </citation>
    <scope>NUCLEOTIDE SEQUENCE [LARGE SCALE GENOMIC DNA]</scope>
    <source>
        <strain evidence="1">PI 553951</strain>
    </source>
</reference>
<sequence>MSGRDISFSDEDLRGLEVPHNDELVVGMMGANTKLDKIFCTTGFSHSILYLSTLKRFGVQQEEVRGSQQIARDCEKAILKKARSKDPSISKVAAVM</sequence>
<proteinExistence type="predicted"/>
<dbReference type="Proteomes" id="UP001457282">
    <property type="component" value="Unassembled WGS sequence"/>
</dbReference>
<evidence type="ECO:0000313" key="2">
    <source>
        <dbReference type="Proteomes" id="UP001457282"/>
    </source>
</evidence>
<keyword evidence="2" id="KW-1185">Reference proteome</keyword>
<organism evidence="1 2">
    <name type="scientific">Rubus argutus</name>
    <name type="common">Southern blackberry</name>
    <dbReference type="NCBI Taxonomy" id="59490"/>
    <lineage>
        <taxon>Eukaryota</taxon>
        <taxon>Viridiplantae</taxon>
        <taxon>Streptophyta</taxon>
        <taxon>Embryophyta</taxon>
        <taxon>Tracheophyta</taxon>
        <taxon>Spermatophyta</taxon>
        <taxon>Magnoliopsida</taxon>
        <taxon>eudicotyledons</taxon>
        <taxon>Gunneridae</taxon>
        <taxon>Pentapetalae</taxon>
        <taxon>rosids</taxon>
        <taxon>fabids</taxon>
        <taxon>Rosales</taxon>
        <taxon>Rosaceae</taxon>
        <taxon>Rosoideae</taxon>
        <taxon>Rosoideae incertae sedis</taxon>
        <taxon>Rubus</taxon>
    </lineage>
</organism>